<evidence type="ECO:0000256" key="8">
    <source>
        <dbReference type="ARBA" id="ARBA00022989"/>
    </source>
</evidence>
<gene>
    <name evidence="12" type="ORF">TSUD_336200</name>
</gene>
<dbReference type="InterPro" id="IPR013525">
    <property type="entry name" value="ABC2_TM"/>
</dbReference>
<keyword evidence="13" id="KW-1185">Reference proteome</keyword>
<accession>A0A2Z6LNC3</accession>
<feature type="transmembrane region" description="Helical" evidence="10">
    <location>
        <begin position="615"/>
        <end position="637"/>
    </location>
</feature>
<feature type="transmembrane region" description="Helical" evidence="10">
    <location>
        <begin position="643"/>
        <end position="665"/>
    </location>
</feature>
<dbReference type="InterPro" id="IPR034003">
    <property type="entry name" value="ABCG_PDR_2"/>
</dbReference>
<organism evidence="12 13">
    <name type="scientific">Trifolium subterraneum</name>
    <name type="common">Subterranean clover</name>
    <dbReference type="NCBI Taxonomy" id="3900"/>
    <lineage>
        <taxon>Eukaryota</taxon>
        <taxon>Viridiplantae</taxon>
        <taxon>Streptophyta</taxon>
        <taxon>Embryophyta</taxon>
        <taxon>Tracheophyta</taxon>
        <taxon>Spermatophyta</taxon>
        <taxon>Magnoliopsida</taxon>
        <taxon>eudicotyledons</taxon>
        <taxon>Gunneridae</taxon>
        <taxon>Pentapetalae</taxon>
        <taxon>rosids</taxon>
        <taxon>fabids</taxon>
        <taxon>Fabales</taxon>
        <taxon>Fabaceae</taxon>
        <taxon>Papilionoideae</taxon>
        <taxon>50 kb inversion clade</taxon>
        <taxon>NPAAA clade</taxon>
        <taxon>Hologalegina</taxon>
        <taxon>IRL clade</taxon>
        <taxon>Trifolieae</taxon>
        <taxon>Trifolium</taxon>
    </lineage>
</organism>
<dbReference type="GO" id="GO:0140359">
    <property type="term" value="F:ABC-type transporter activity"/>
    <property type="evidence" value="ECO:0007669"/>
    <property type="project" value="InterPro"/>
</dbReference>
<evidence type="ECO:0000256" key="3">
    <source>
        <dbReference type="ARBA" id="ARBA00022448"/>
    </source>
</evidence>
<evidence type="ECO:0000256" key="5">
    <source>
        <dbReference type="ARBA" id="ARBA00022737"/>
    </source>
</evidence>
<feature type="transmembrane region" description="Helical" evidence="10">
    <location>
        <begin position="750"/>
        <end position="777"/>
    </location>
</feature>
<dbReference type="FunFam" id="3.40.50.300:FF:000059">
    <property type="entry name" value="ABC transporter G family member 40"/>
    <property type="match status" value="1"/>
</dbReference>
<sequence>MESDVKSLKWASIQRLPTVARLRRGLLTTPQGDTNEIDVHNIGLQERTYLLQRLVKNNINTDDDDGMDNDDQSSFLLKLMRDRIDRAGVDIPTIEVRFEHLNVQSQVQVGKRALPTITNYMLDILEAPLKYILRRRKPHLNILEDVSGIIKHSRMTLLLGPPSSGKTTLLLALAGKLDPNLKFTGKVSYNGHEMNEFVPQRTAAYASQNDVHLGELTVRETLAFSAKVQGVGPRYDILAEVCRREKEENIIPDPDIDVYMKLKLDDVCEFGGEDFGGRGLEGKVEKSSPPDSLIGRAVATEDQRANIVTEYILKILGLDICGDTMVGNATLKDISKGQRKCVTIGEMLVGPIKALFMDEISIGLDDSTTFQIVKSLKQFVHLLKRTAVISLQQPSLETFNLFDDIILLSDGHIVYQGPCEQVLGFFASMGFICPERKTVVDFLQEVTSRKDQEQYWIQKEKPYSFVTAKEFADAFELYHIGRSLFNELATQFDKSKSHPSALTTKKYGIGKWELFKACLSREYLLMKRNSLYYIFKLCQIALVAIITMTVFLPTRMHHDSVSDGGIYAGALLYGSTVLMLNGFAELSMMVVKLPVFYKQRDLLFFPSWAYSVPSWILKIPISFVEVGIWVSFTYSIIGDPNAVGWTFLLLVLVNQMATLFCQLVAAISRDMAMAGTLGTFSLGMLLVAVSKDNIRKWWLWEFWISPAMYGQNALLNNEFHGKTWRHVPPNSTEPLGVQILKARGFFTQSYWYWIGFVVLIGYTLLFVFGHILALTFLNPLKEHQVVKFARSLSRKQKFVRDSEQNQKRGMILPFEPQYITFNEVTYAVDMPQEMKKKGVIGDRLNLLKGVSGAFRSCVLTALMGVTGAGKTTLMDVLSGRKTGGYIGGNITISGYPKTKESFARICGYCEQNDIHSPYVTVYESLLFSAWLRLSVGINAETRKMFVEEVMELVDLTPLRDTIVGLPGANGLSTQQRKRLTIAVELVANPSIIFMDQPTSGLDARSVAIVMRAIRNIVDNGRTIVCAIHQPNIDIFESFDELFLMKQGGQVIYAGPIGHHSSNLISYFEGIQGVTKIEDGCNPATWMLEVTSPAKEMESGIDFAEVYKNSELYRRNKDLISELSIPAPDSEDLNFPSKYSRSLFTQCKACLWKQHWSYWRNSQHNGLRFLFTIVASTFLGCTLFGIGSKVEKQQDLFNSIGSMSITILLIGIKNANSVQAVVSTERVVFYRENSARMYSSLAYAVAQASSN</sequence>
<dbReference type="PANTHER" id="PTHR48040">
    <property type="entry name" value="PLEIOTROPIC DRUG RESISTANCE PROTEIN 1-LIKE ISOFORM X1"/>
    <property type="match status" value="1"/>
</dbReference>
<comment type="similarity">
    <text evidence="2">Belongs to the ABC transporter superfamily. ABCG family. PDR (TC 3.A.1.205) subfamily.</text>
</comment>
<dbReference type="InterPro" id="IPR029481">
    <property type="entry name" value="ABC_trans_N"/>
</dbReference>
<dbReference type="Pfam" id="PF00005">
    <property type="entry name" value="ABC_tran"/>
    <property type="match status" value="2"/>
</dbReference>
<dbReference type="GO" id="GO:0016020">
    <property type="term" value="C:membrane"/>
    <property type="evidence" value="ECO:0007669"/>
    <property type="project" value="UniProtKB-SubCell"/>
</dbReference>
<dbReference type="SMART" id="SM00382">
    <property type="entry name" value="AAA"/>
    <property type="match status" value="2"/>
</dbReference>
<dbReference type="Gene3D" id="3.40.50.300">
    <property type="entry name" value="P-loop containing nucleotide triphosphate hydrolases"/>
    <property type="match status" value="2"/>
</dbReference>
<keyword evidence="9 10" id="KW-0472">Membrane</keyword>
<evidence type="ECO:0000259" key="11">
    <source>
        <dbReference type="PROSITE" id="PS50893"/>
    </source>
</evidence>
<evidence type="ECO:0000256" key="4">
    <source>
        <dbReference type="ARBA" id="ARBA00022692"/>
    </source>
</evidence>
<dbReference type="PROSITE" id="PS50893">
    <property type="entry name" value="ABC_TRANSPORTER_2"/>
    <property type="match status" value="2"/>
</dbReference>
<dbReference type="Pfam" id="PF01061">
    <property type="entry name" value="ABC2_membrane"/>
    <property type="match status" value="2"/>
</dbReference>
<dbReference type="GO" id="GO:0016887">
    <property type="term" value="F:ATP hydrolysis activity"/>
    <property type="evidence" value="ECO:0007669"/>
    <property type="project" value="InterPro"/>
</dbReference>
<dbReference type="SUPFAM" id="SSF52540">
    <property type="entry name" value="P-loop containing nucleoside triphosphate hydrolases"/>
    <property type="match status" value="2"/>
</dbReference>
<dbReference type="Pfam" id="PF19055">
    <property type="entry name" value="ABC2_membrane_7"/>
    <property type="match status" value="1"/>
</dbReference>
<evidence type="ECO:0000313" key="13">
    <source>
        <dbReference type="Proteomes" id="UP000242715"/>
    </source>
</evidence>
<dbReference type="GO" id="GO:0005524">
    <property type="term" value="F:ATP binding"/>
    <property type="evidence" value="ECO:0007669"/>
    <property type="project" value="UniProtKB-KW"/>
</dbReference>
<dbReference type="AlphaFoldDB" id="A0A2Z6LNC3"/>
<dbReference type="Pfam" id="PF08370">
    <property type="entry name" value="PDR_assoc"/>
    <property type="match status" value="1"/>
</dbReference>
<feature type="domain" description="ABC transporter" evidence="11">
    <location>
        <begin position="127"/>
        <end position="435"/>
    </location>
</feature>
<evidence type="ECO:0000256" key="1">
    <source>
        <dbReference type="ARBA" id="ARBA00004141"/>
    </source>
</evidence>
<evidence type="ECO:0000256" key="2">
    <source>
        <dbReference type="ARBA" id="ARBA00006012"/>
    </source>
</evidence>
<evidence type="ECO:0000256" key="6">
    <source>
        <dbReference type="ARBA" id="ARBA00022741"/>
    </source>
</evidence>
<comment type="subcellular location">
    <subcellularLocation>
        <location evidence="1">Membrane</location>
        <topology evidence="1">Multi-pass membrane protein</topology>
    </subcellularLocation>
</comment>
<evidence type="ECO:0000313" key="12">
    <source>
        <dbReference type="EMBL" id="GAU19334.1"/>
    </source>
</evidence>
<dbReference type="EMBL" id="DF973197">
    <property type="protein sequence ID" value="GAU19334.1"/>
    <property type="molecule type" value="Genomic_DNA"/>
</dbReference>
<evidence type="ECO:0000256" key="10">
    <source>
        <dbReference type="SAM" id="Phobius"/>
    </source>
</evidence>
<reference evidence="13" key="1">
    <citation type="journal article" date="2017" name="Front. Plant Sci.">
        <title>Climate Clever Clovers: New Paradigm to Reduce the Environmental Footprint of Ruminants by Breeding Low Methanogenic Forages Utilizing Haplotype Variation.</title>
        <authorList>
            <person name="Kaur P."/>
            <person name="Appels R."/>
            <person name="Bayer P.E."/>
            <person name="Keeble-Gagnere G."/>
            <person name="Wang J."/>
            <person name="Hirakawa H."/>
            <person name="Shirasawa K."/>
            <person name="Vercoe P."/>
            <person name="Stefanova K."/>
            <person name="Durmic Z."/>
            <person name="Nichols P."/>
            <person name="Revell C."/>
            <person name="Isobe S.N."/>
            <person name="Edwards D."/>
            <person name="Erskine W."/>
        </authorList>
    </citation>
    <scope>NUCLEOTIDE SEQUENCE [LARGE SCALE GENOMIC DNA]</scope>
    <source>
        <strain evidence="13">cv. Daliak</strain>
    </source>
</reference>
<feature type="transmembrane region" description="Helical" evidence="10">
    <location>
        <begin position="531"/>
        <end position="552"/>
    </location>
</feature>
<dbReference type="InterPro" id="IPR003593">
    <property type="entry name" value="AAA+_ATPase"/>
</dbReference>
<keyword evidence="5" id="KW-0677">Repeat</keyword>
<dbReference type="CDD" id="cd03232">
    <property type="entry name" value="ABCG_PDR_domain2"/>
    <property type="match status" value="1"/>
</dbReference>
<dbReference type="Pfam" id="PF14510">
    <property type="entry name" value="ABC_trans_N"/>
    <property type="match status" value="1"/>
</dbReference>
<dbReference type="InterPro" id="IPR027417">
    <property type="entry name" value="P-loop_NTPase"/>
</dbReference>
<keyword evidence="7" id="KW-0067">ATP-binding</keyword>
<keyword evidence="4 10" id="KW-0812">Transmembrane</keyword>
<dbReference type="OrthoDB" id="245989at2759"/>
<name>A0A2Z6LNC3_TRISU</name>
<dbReference type="PROSITE" id="PS00211">
    <property type="entry name" value="ABC_TRANSPORTER_1"/>
    <property type="match status" value="1"/>
</dbReference>
<protein>
    <recommendedName>
        <fullName evidence="11">ABC transporter domain-containing protein</fullName>
    </recommendedName>
</protein>
<dbReference type="InterPro" id="IPR013581">
    <property type="entry name" value="PDR_assoc"/>
</dbReference>
<dbReference type="PANTHER" id="PTHR48040:SF20">
    <property type="entry name" value="PLEIOTROPIC DRUG RESISTANCE PROTEIN 1"/>
    <property type="match status" value="1"/>
</dbReference>
<keyword evidence="6" id="KW-0547">Nucleotide-binding</keyword>
<feature type="transmembrane region" description="Helical" evidence="10">
    <location>
        <begin position="672"/>
        <end position="690"/>
    </location>
</feature>
<feature type="transmembrane region" description="Helical" evidence="10">
    <location>
        <begin position="572"/>
        <end position="595"/>
    </location>
</feature>
<dbReference type="InterPro" id="IPR017871">
    <property type="entry name" value="ABC_transporter-like_CS"/>
</dbReference>
<dbReference type="Proteomes" id="UP000242715">
    <property type="component" value="Unassembled WGS sequence"/>
</dbReference>
<keyword evidence="8 10" id="KW-1133">Transmembrane helix</keyword>
<evidence type="ECO:0000256" key="7">
    <source>
        <dbReference type="ARBA" id="ARBA00022840"/>
    </source>
</evidence>
<dbReference type="InterPro" id="IPR043926">
    <property type="entry name" value="ABCG_dom"/>
</dbReference>
<proteinExistence type="inferred from homology"/>
<evidence type="ECO:0000256" key="9">
    <source>
        <dbReference type="ARBA" id="ARBA00023136"/>
    </source>
</evidence>
<feature type="domain" description="ABC transporter" evidence="11">
    <location>
        <begin position="819"/>
        <end position="1072"/>
    </location>
</feature>
<dbReference type="InterPro" id="IPR003439">
    <property type="entry name" value="ABC_transporter-like_ATP-bd"/>
</dbReference>
<keyword evidence="3" id="KW-0813">Transport</keyword>